<keyword evidence="3" id="KW-1185">Reference proteome</keyword>
<name>Q74MB6_NANEQ</name>
<protein>
    <submittedName>
        <fullName evidence="2">NEQ336</fullName>
    </submittedName>
</protein>
<proteinExistence type="predicted"/>
<dbReference type="STRING" id="228908.NEQ336"/>
<evidence type="ECO:0000259" key="1">
    <source>
        <dbReference type="SMART" id="SM00933"/>
    </source>
</evidence>
<dbReference type="KEGG" id="neq:NEQ336"/>
<organism evidence="2 3">
    <name type="scientific">Nanoarchaeum equitans (strain Kin4-M)</name>
    <dbReference type="NCBI Taxonomy" id="228908"/>
    <lineage>
        <taxon>Archaea</taxon>
        <taxon>Nanobdellota</taxon>
        <taxon>Candidatus Nanoarchaeia</taxon>
        <taxon>Nanoarchaeales</taxon>
        <taxon>Nanoarchaeaceae</taxon>
        <taxon>Nanoarchaeum</taxon>
    </lineage>
</organism>
<gene>
    <name evidence="2" type="ordered locus">NEQ336</name>
</gene>
<dbReference type="Pfam" id="PF09376">
    <property type="entry name" value="NurA"/>
    <property type="match status" value="1"/>
</dbReference>
<accession>Q74MB6</accession>
<dbReference type="BioCyc" id="NEQU228908:GJB6-357-MONOMER"/>
<dbReference type="AlphaFoldDB" id="Q74MB6"/>
<dbReference type="HOGENOM" id="CLU_1014163_0_0_2"/>
<sequence length="274" mass="31919">MLLEIVGIEKLKNYLEKELELDFDSIKERINFVDTKEGALPAIDSSIRVIPFRGNRLALIVGAVIVNKDNDYYNSNTMLTDVEDENVKTLAMKYTEWQLINEYDGTIIIDGSPNIDKRLLEKYDLPIVNEYRDLIKANLEKTIFFAKKITNWGITNIFGDEYIVSKYILDLLSLYYLEKNQPFYIEGRDIIFFNKKFKTILAYFGRNPSLIVISPNNMDLLENIANYTNYYGVYEPIVLADTIARQYSKLLAKKLIIEVGELTTEREKTIEQWI</sequence>
<evidence type="ECO:0000313" key="2">
    <source>
        <dbReference type="EMBL" id="AAR39184.1"/>
    </source>
</evidence>
<evidence type="ECO:0000313" key="3">
    <source>
        <dbReference type="Proteomes" id="UP000000578"/>
    </source>
</evidence>
<dbReference type="EnsemblBacteria" id="AAR39184">
    <property type="protein sequence ID" value="AAR39184"/>
    <property type="gene ID" value="NEQ336"/>
</dbReference>
<reference evidence="2 3" key="1">
    <citation type="journal article" date="2003" name="Proc. Natl. Acad. Sci. U.S.A.">
        <title>The genome of Nanoarchaeum equitans: insights into early archaeal evolution and derived parasitism.</title>
        <authorList>
            <person name="Waters E."/>
            <person name="Hohn M.J."/>
            <person name="Ahel I."/>
            <person name="Graham D.E."/>
            <person name="Adams M.D."/>
            <person name="Barnstead M."/>
            <person name="Beeson K.Y."/>
            <person name="Bibbs L."/>
            <person name="Bolanos R."/>
            <person name="Keller M."/>
            <person name="Kretz K."/>
            <person name="Lin X."/>
            <person name="Mathur E."/>
            <person name="Ni J."/>
            <person name="Podar M."/>
            <person name="Richardson T."/>
            <person name="Sutton G.G."/>
            <person name="Simon M."/>
            <person name="Soll D."/>
            <person name="Stetter K.O."/>
            <person name="Short J.M."/>
            <person name="Noordewier M."/>
        </authorList>
    </citation>
    <scope>NUCLEOTIDE SEQUENCE [LARGE SCALE GENOMIC DNA]</scope>
    <source>
        <strain evidence="2 3">Kin4-M</strain>
    </source>
</reference>
<dbReference type="SMART" id="SM00933">
    <property type="entry name" value="NurA"/>
    <property type="match status" value="1"/>
</dbReference>
<feature type="domain" description="NurA" evidence="1">
    <location>
        <begin position="38"/>
        <end position="246"/>
    </location>
</feature>
<dbReference type="InterPro" id="IPR018977">
    <property type="entry name" value="NurA_domain"/>
</dbReference>
<dbReference type="EMBL" id="AE017199">
    <property type="protein sequence ID" value="AAR39184.1"/>
    <property type="molecule type" value="Genomic_DNA"/>
</dbReference>
<dbReference type="Proteomes" id="UP000000578">
    <property type="component" value="Chromosome"/>
</dbReference>